<reference evidence="1 2" key="1">
    <citation type="submission" date="2019-07" db="EMBL/GenBank/DDBJ databases">
        <title>Draft genome assembly of a fouling barnacle, Amphibalanus amphitrite (Darwin, 1854): The first reference genome for Thecostraca.</title>
        <authorList>
            <person name="Kim W."/>
        </authorList>
    </citation>
    <scope>NUCLEOTIDE SEQUENCE [LARGE SCALE GENOMIC DNA]</scope>
    <source>
        <strain evidence="1">SNU_AA5</strain>
        <tissue evidence="1">Soma without cirri and trophi</tissue>
    </source>
</reference>
<dbReference type="AlphaFoldDB" id="A0A6A4XAE6"/>
<keyword evidence="2" id="KW-1185">Reference proteome</keyword>
<dbReference type="Proteomes" id="UP000440578">
    <property type="component" value="Unassembled WGS sequence"/>
</dbReference>
<evidence type="ECO:0000313" key="2">
    <source>
        <dbReference type="Proteomes" id="UP000440578"/>
    </source>
</evidence>
<proteinExistence type="predicted"/>
<accession>A0A6A4XAE6</accession>
<protein>
    <submittedName>
        <fullName evidence="1">Uncharacterized protein</fullName>
    </submittedName>
</protein>
<comment type="caution">
    <text evidence="1">The sequence shown here is derived from an EMBL/GenBank/DDBJ whole genome shotgun (WGS) entry which is preliminary data.</text>
</comment>
<name>A0A6A4XAE6_AMPAM</name>
<gene>
    <name evidence="1" type="ORF">FJT64_017835</name>
</gene>
<dbReference type="EMBL" id="VIIS01000243">
    <property type="protein sequence ID" value="KAF0311341.1"/>
    <property type="molecule type" value="Genomic_DNA"/>
</dbReference>
<sequence length="134" mass="14907">MATCTYQNSFKDCCLVSRLSTDFVLQEHTLQRTYRQQITAPLREAGLAVGPTSSTPDWRYIACVPAMVHRVEHTLQCTYRQQLTALLREAGLAVGPTSSTPDRQYIACVPAMVHRVSSASTVIDYLCQNNPVKS</sequence>
<organism evidence="1 2">
    <name type="scientific">Amphibalanus amphitrite</name>
    <name type="common">Striped barnacle</name>
    <name type="synonym">Balanus amphitrite</name>
    <dbReference type="NCBI Taxonomy" id="1232801"/>
    <lineage>
        <taxon>Eukaryota</taxon>
        <taxon>Metazoa</taxon>
        <taxon>Ecdysozoa</taxon>
        <taxon>Arthropoda</taxon>
        <taxon>Crustacea</taxon>
        <taxon>Multicrustacea</taxon>
        <taxon>Cirripedia</taxon>
        <taxon>Thoracica</taxon>
        <taxon>Thoracicalcarea</taxon>
        <taxon>Balanomorpha</taxon>
        <taxon>Balanoidea</taxon>
        <taxon>Balanidae</taxon>
        <taxon>Amphibalaninae</taxon>
        <taxon>Amphibalanus</taxon>
    </lineage>
</organism>
<evidence type="ECO:0000313" key="1">
    <source>
        <dbReference type="EMBL" id="KAF0311341.1"/>
    </source>
</evidence>